<dbReference type="GO" id="GO:0005524">
    <property type="term" value="F:ATP binding"/>
    <property type="evidence" value="ECO:0007669"/>
    <property type="project" value="UniProtKB-KW"/>
</dbReference>
<evidence type="ECO:0000256" key="8">
    <source>
        <dbReference type="ARBA" id="ARBA00023136"/>
    </source>
</evidence>
<dbReference type="PANTHER" id="PTHR43297:SF13">
    <property type="entry name" value="NICKEL ABC TRANSPORTER, ATP-BINDING PROTEIN"/>
    <property type="match status" value="1"/>
</dbReference>
<evidence type="ECO:0000256" key="6">
    <source>
        <dbReference type="ARBA" id="ARBA00022967"/>
    </source>
</evidence>
<feature type="domain" description="ABC transporter" evidence="14">
    <location>
        <begin position="7"/>
        <end position="273"/>
    </location>
</feature>
<evidence type="ECO:0000256" key="2">
    <source>
        <dbReference type="ARBA" id="ARBA00022448"/>
    </source>
</evidence>
<evidence type="ECO:0000256" key="13">
    <source>
        <dbReference type="SAM" id="MobiDB-lite"/>
    </source>
</evidence>
<keyword evidence="7" id="KW-0406">Ion transport</keyword>
<evidence type="ECO:0000259" key="14">
    <source>
        <dbReference type="PROSITE" id="PS50893"/>
    </source>
</evidence>
<keyword evidence="4" id="KW-0547">Nucleotide-binding</keyword>
<dbReference type="GO" id="GO:0015833">
    <property type="term" value="P:peptide transport"/>
    <property type="evidence" value="ECO:0007669"/>
    <property type="project" value="InterPro"/>
</dbReference>
<dbReference type="GO" id="GO:0005886">
    <property type="term" value="C:plasma membrane"/>
    <property type="evidence" value="ECO:0007669"/>
    <property type="project" value="UniProtKB-SubCell"/>
</dbReference>
<dbReference type="GO" id="GO:0016887">
    <property type="term" value="F:ATP hydrolysis activity"/>
    <property type="evidence" value="ECO:0007669"/>
    <property type="project" value="InterPro"/>
</dbReference>
<comment type="subunit">
    <text evidence="9">The complex is composed of two ATP-binding proteins (NikD and NikE), two transmembrane proteins (NikB and NikC) and a solute-binding protein (NikA).</text>
</comment>
<keyword evidence="2" id="KW-0813">Transport</keyword>
<accession>A0A6B0VQC9</accession>
<keyword evidence="5 15" id="KW-0067">ATP-binding</keyword>
<gene>
    <name evidence="15" type="ORF">GS429_11500</name>
</gene>
<dbReference type="AlphaFoldDB" id="A0A6B0VQC9"/>
<protein>
    <recommendedName>
        <fullName evidence="11">Nickel import system ATP-binding protein NikD</fullName>
        <ecNumber evidence="10">7.2.2.11</ecNumber>
    </recommendedName>
</protein>
<dbReference type="OrthoDB" id="18209at2157"/>
<evidence type="ECO:0000256" key="3">
    <source>
        <dbReference type="ARBA" id="ARBA00022475"/>
    </source>
</evidence>
<dbReference type="GO" id="GO:0015413">
    <property type="term" value="F:ABC-type nickel transporter activity"/>
    <property type="evidence" value="ECO:0007669"/>
    <property type="project" value="UniProtKB-EC"/>
</dbReference>
<proteinExistence type="predicted"/>
<keyword evidence="3" id="KW-1003">Cell membrane</keyword>
<dbReference type="SMART" id="SM00382">
    <property type="entry name" value="AAA"/>
    <property type="match status" value="1"/>
</dbReference>
<dbReference type="InterPro" id="IPR003439">
    <property type="entry name" value="ABC_transporter-like_ATP-bd"/>
</dbReference>
<feature type="region of interest" description="Disordered" evidence="13">
    <location>
        <begin position="350"/>
        <end position="408"/>
    </location>
</feature>
<comment type="caution">
    <text evidence="15">The sequence shown here is derived from an EMBL/GenBank/DDBJ whole genome shotgun (WGS) entry which is preliminary data.</text>
</comment>
<feature type="compositionally biased region" description="Acidic residues" evidence="13">
    <location>
        <begin position="368"/>
        <end position="377"/>
    </location>
</feature>
<evidence type="ECO:0000256" key="9">
    <source>
        <dbReference type="ARBA" id="ARBA00038669"/>
    </source>
</evidence>
<feature type="compositionally biased region" description="Basic and acidic residues" evidence="13">
    <location>
        <begin position="399"/>
        <end position="408"/>
    </location>
</feature>
<evidence type="ECO:0000313" key="16">
    <source>
        <dbReference type="Proteomes" id="UP000434101"/>
    </source>
</evidence>
<evidence type="ECO:0000256" key="5">
    <source>
        <dbReference type="ARBA" id="ARBA00022840"/>
    </source>
</evidence>
<dbReference type="CDD" id="cd03257">
    <property type="entry name" value="ABC_NikE_OppD_transporters"/>
    <property type="match status" value="1"/>
</dbReference>
<dbReference type="EMBL" id="WUYX01000033">
    <property type="protein sequence ID" value="MXV62679.1"/>
    <property type="molecule type" value="Genomic_DNA"/>
</dbReference>
<dbReference type="Gene3D" id="3.40.50.300">
    <property type="entry name" value="P-loop containing nucleotide triphosphate hydrolases"/>
    <property type="match status" value="1"/>
</dbReference>
<keyword evidence="6" id="KW-1278">Translocase</keyword>
<dbReference type="InterPro" id="IPR013563">
    <property type="entry name" value="Oligopep_ABC_C"/>
</dbReference>
<dbReference type="NCBIfam" id="TIGR01727">
    <property type="entry name" value="oligo_HPY"/>
    <property type="match status" value="1"/>
</dbReference>
<dbReference type="PANTHER" id="PTHR43297">
    <property type="entry name" value="OLIGOPEPTIDE TRANSPORT ATP-BINDING PROTEIN APPD"/>
    <property type="match status" value="1"/>
</dbReference>
<evidence type="ECO:0000256" key="1">
    <source>
        <dbReference type="ARBA" id="ARBA00004202"/>
    </source>
</evidence>
<evidence type="ECO:0000256" key="4">
    <source>
        <dbReference type="ARBA" id="ARBA00022741"/>
    </source>
</evidence>
<reference evidence="15 16" key="1">
    <citation type="submission" date="2020-01" db="EMBL/GenBank/DDBJ databases">
        <title>Natronorubrum sp. JWXQ-INN 674 isolated from Inner Mongolia Autonomous Region of China.</title>
        <authorList>
            <person name="Xue Q."/>
        </authorList>
    </citation>
    <scope>NUCLEOTIDE SEQUENCE [LARGE SCALE GENOMIC DNA]</scope>
    <source>
        <strain evidence="15 16">JWXQ-INN-674</strain>
    </source>
</reference>
<dbReference type="Proteomes" id="UP000434101">
    <property type="component" value="Unassembled WGS sequence"/>
</dbReference>
<keyword evidence="8" id="KW-0472">Membrane</keyword>
<dbReference type="InterPro" id="IPR017871">
    <property type="entry name" value="ABC_transporter-like_CS"/>
</dbReference>
<evidence type="ECO:0000256" key="10">
    <source>
        <dbReference type="ARBA" id="ARBA00039098"/>
    </source>
</evidence>
<dbReference type="PROSITE" id="PS00211">
    <property type="entry name" value="ABC_TRANSPORTER_1"/>
    <property type="match status" value="1"/>
</dbReference>
<evidence type="ECO:0000256" key="7">
    <source>
        <dbReference type="ARBA" id="ARBA00023065"/>
    </source>
</evidence>
<name>A0A6B0VQC9_9EURY</name>
<dbReference type="RefSeq" id="WP_160065499.1">
    <property type="nucleotide sequence ID" value="NZ_WUYX01000033.1"/>
</dbReference>
<evidence type="ECO:0000313" key="15">
    <source>
        <dbReference type="EMBL" id="MXV62679.1"/>
    </source>
</evidence>
<organism evidence="15 16">
    <name type="scientific">Natronorubrum halalkaliphilum</name>
    <dbReference type="NCBI Taxonomy" id="2691917"/>
    <lineage>
        <taxon>Archaea</taxon>
        <taxon>Methanobacteriati</taxon>
        <taxon>Methanobacteriota</taxon>
        <taxon>Stenosarchaea group</taxon>
        <taxon>Halobacteria</taxon>
        <taxon>Halobacteriales</taxon>
        <taxon>Natrialbaceae</taxon>
        <taxon>Natronorubrum</taxon>
    </lineage>
</organism>
<evidence type="ECO:0000256" key="11">
    <source>
        <dbReference type="ARBA" id="ARBA00044143"/>
    </source>
</evidence>
<dbReference type="InterPro" id="IPR003593">
    <property type="entry name" value="AAA+_ATPase"/>
</dbReference>
<dbReference type="InterPro" id="IPR050388">
    <property type="entry name" value="ABC_Ni/Peptide_Import"/>
</dbReference>
<dbReference type="PROSITE" id="PS50893">
    <property type="entry name" value="ABC_TRANSPORTER_2"/>
    <property type="match status" value="1"/>
</dbReference>
<dbReference type="Pfam" id="PF00005">
    <property type="entry name" value="ABC_tran"/>
    <property type="match status" value="1"/>
</dbReference>
<comment type="subcellular location">
    <subcellularLocation>
        <location evidence="1">Cell membrane</location>
        <topology evidence="1">Peripheral membrane protein</topology>
    </subcellularLocation>
</comment>
<dbReference type="EC" id="7.2.2.11" evidence="10"/>
<dbReference type="FunFam" id="3.40.50.300:FF:000016">
    <property type="entry name" value="Oligopeptide ABC transporter ATP-binding component"/>
    <property type="match status" value="1"/>
</dbReference>
<feature type="compositionally biased region" description="Basic and acidic residues" evidence="13">
    <location>
        <begin position="353"/>
        <end position="364"/>
    </location>
</feature>
<comment type="catalytic activity">
    <reaction evidence="12">
        <text>Ni(2+)(out) + ATP + H2O = Ni(2+)(in) + ADP + phosphate + H(+)</text>
        <dbReference type="Rhea" id="RHEA:15557"/>
        <dbReference type="ChEBI" id="CHEBI:15377"/>
        <dbReference type="ChEBI" id="CHEBI:15378"/>
        <dbReference type="ChEBI" id="CHEBI:30616"/>
        <dbReference type="ChEBI" id="CHEBI:43474"/>
        <dbReference type="ChEBI" id="CHEBI:49786"/>
        <dbReference type="ChEBI" id="CHEBI:456216"/>
        <dbReference type="EC" id="7.2.2.11"/>
    </reaction>
    <physiologicalReaction direction="left-to-right" evidence="12">
        <dbReference type="Rhea" id="RHEA:15558"/>
    </physiologicalReaction>
</comment>
<keyword evidence="16" id="KW-1185">Reference proteome</keyword>
<dbReference type="Pfam" id="PF08352">
    <property type="entry name" value="oligo_HPY"/>
    <property type="match status" value="1"/>
</dbReference>
<dbReference type="SUPFAM" id="SSF52540">
    <property type="entry name" value="P-loop containing nucleoside triphosphate hydrolases"/>
    <property type="match status" value="1"/>
</dbReference>
<evidence type="ECO:0000256" key="12">
    <source>
        <dbReference type="ARBA" id="ARBA00048610"/>
    </source>
</evidence>
<sequence>MSSEPLLRVENLKTQFFTETGTVRAVDGISFEVYEGEIVGLVGESGAGKSVASMSLLRLVESPGEIVGGTIEYKGETIFDLEEGPDGELREHPDMLSESEMRERIRGREIAVIFQDPMESLNPVFTVGGQLREFIEINRELPKDEAKAEAVRMLREVGIPDPEDRYEEYPHQFSGGMRQRVLIAMALACEPNLIIADEPTTALDVTVEGQILDLVDDLQDRYDTSFIWVTHDMGVVAEICDRVNVMYLGEVVEQAPVDELFYDTKHPYTSALLDSMPRPDRTVDELEPIEGVMPEAINPPSGCRFHPRCPDAREVCTRVHPENLEVDQAEGYPHRAACVKHDVFDVGYDESVPLEKGDEAETRVGETGSDENVDSTVEEGQASTDGGKANEANQTNRSPNRDGGESRP</sequence>
<dbReference type="InterPro" id="IPR027417">
    <property type="entry name" value="P-loop_NTPase"/>
</dbReference>